<comment type="caution">
    <text evidence="2">The sequence shown here is derived from an EMBL/GenBank/DDBJ whole genome shotgun (WGS) entry which is preliminary data.</text>
</comment>
<keyword evidence="3" id="KW-1185">Reference proteome</keyword>
<gene>
    <name evidence="2" type="ORF">RFF62_07960</name>
</gene>
<keyword evidence="1" id="KW-1133">Transmembrane helix</keyword>
<evidence type="ECO:0000256" key="1">
    <source>
        <dbReference type="SAM" id="Phobius"/>
    </source>
</evidence>
<sequence>MTNFIQTMENKYQQLDSLYVSSPLLIKLLIAIGVAAILLAIGSTILPIVYKSGQDFGEFLYNHFGSK</sequence>
<feature type="transmembrane region" description="Helical" evidence="1">
    <location>
        <begin position="24"/>
        <end position="50"/>
    </location>
</feature>
<dbReference type="Proteomes" id="UP001228446">
    <property type="component" value="Unassembled WGS sequence"/>
</dbReference>
<evidence type="ECO:0000313" key="2">
    <source>
        <dbReference type="EMBL" id="MDQ8833699.1"/>
    </source>
</evidence>
<evidence type="ECO:0000313" key="3">
    <source>
        <dbReference type="Proteomes" id="UP001228446"/>
    </source>
</evidence>
<name>A0ABU1B7J0_9STRE</name>
<dbReference type="EMBL" id="JAVIBX010000033">
    <property type="protein sequence ID" value="MDQ8833699.1"/>
    <property type="molecule type" value="Genomic_DNA"/>
</dbReference>
<dbReference type="RefSeq" id="WP_308938265.1">
    <property type="nucleotide sequence ID" value="NZ_JAVIBP010000029.1"/>
</dbReference>
<reference evidence="2 3" key="1">
    <citation type="submission" date="2023-08" db="EMBL/GenBank/DDBJ databases">
        <title>Streptococcus ruminantium-associated sheep mastitis outbreak detected in Italy is distinct from bovine isolates.</title>
        <authorList>
            <person name="Rosa M.N."/>
            <person name="Vezina B."/>
            <person name="Tola S."/>
        </authorList>
    </citation>
    <scope>NUCLEOTIDE SEQUENCE [LARGE SCALE GENOMIC DNA]</scope>
    <source>
        <strain evidence="2 3">OM6730</strain>
    </source>
</reference>
<organism evidence="2 3">
    <name type="scientific">Streptococcus ruminantium</name>
    <dbReference type="NCBI Taxonomy" id="1917441"/>
    <lineage>
        <taxon>Bacteria</taxon>
        <taxon>Bacillati</taxon>
        <taxon>Bacillota</taxon>
        <taxon>Bacilli</taxon>
        <taxon>Lactobacillales</taxon>
        <taxon>Streptococcaceae</taxon>
        <taxon>Streptococcus</taxon>
    </lineage>
</organism>
<protein>
    <submittedName>
        <fullName evidence="2">Uncharacterized protein</fullName>
    </submittedName>
</protein>
<proteinExistence type="predicted"/>
<accession>A0ABU1B7J0</accession>
<keyword evidence="1" id="KW-0812">Transmembrane</keyword>
<keyword evidence="1" id="KW-0472">Membrane</keyword>